<evidence type="ECO:0000259" key="1">
    <source>
        <dbReference type="Pfam" id="PF00078"/>
    </source>
</evidence>
<evidence type="ECO:0000313" key="4">
    <source>
        <dbReference type="Proteomes" id="UP000075243"/>
    </source>
</evidence>
<proteinExistence type="predicted"/>
<feature type="domain" description="Transposase (putative) gypsy type" evidence="2">
    <location>
        <begin position="180"/>
        <end position="238"/>
    </location>
</feature>
<dbReference type="SUPFAM" id="SSF56672">
    <property type="entry name" value="DNA/RNA polymerases"/>
    <property type="match status" value="1"/>
</dbReference>
<dbReference type="CDD" id="cd01647">
    <property type="entry name" value="RT_LTR"/>
    <property type="match status" value="1"/>
</dbReference>
<name>A0A151TBU1_CAJCA</name>
<reference evidence="3 4" key="1">
    <citation type="journal article" date="2012" name="Nat. Biotechnol.">
        <title>Draft genome sequence of pigeonpea (Cajanus cajan), an orphan legume crop of resource-poor farmers.</title>
        <authorList>
            <person name="Varshney R.K."/>
            <person name="Chen W."/>
            <person name="Li Y."/>
            <person name="Bharti A.K."/>
            <person name="Saxena R.K."/>
            <person name="Schlueter J.A."/>
            <person name="Donoghue M.T."/>
            <person name="Azam S."/>
            <person name="Fan G."/>
            <person name="Whaley A.M."/>
            <person name="Farmer A.D."/>
            <person name="Sheridan J."/>
            <person name="Iwata A."/>
            <person name="Tuteja R."/>
            <person name="Penmetsa R.V."/>
            <person name="Wu W."/>
            <person name="Upadhyaya H.D."/>
            <person name="Yang S.P."/>
            <person name="Shah T."/>
            <person name="Saxena K.B."/>
            <person name="Michael T."/>
            <person name="McCombie W.R."/>
            <person name="Yang B."/>
            <person name="Zhang G."/>
            <person name="Yang H."/>
            <person name="Wang J."/>
            <person name="Spillane C."/>
            <person name="Cook D.R."/>
            <person name="May G.D."/>
            <person name="Xu X."/>
            <person name="Jackson S.A."/>
        </authorList>
    </citation>
    <scope>NUCLEOTIDE SEQUENCE [LARGE SCALE GENOMIC DNA]</scope>
    <source>
        <strain evidence="4">cv. Asha</strain>
    </source>
</reference>
<organism evidence="3 4">
    <name type="scientific">Cajanus cajan</name>
    <name type="common">Pigeon pea</name>
    <name type="synonym">Cajanus indicus</name>
    <dbReference type="NCBI Taxonomy" id="3821"/>
    <lineage>
        <taxon>Eukaryota</taxon>
        <taxon>Viridiplantae</taxon>
        <taxon>Streptophyta</taxon>
        <taxon>Embryophyta</taxon>
        <taxon>Tracheophyta</taxon>
        <taxon>Spermatophyta</taxon>
        <taxon>Magnoliopsida</taxon>
        <taxon>eudicotyledons</taxon>
        <taxon>Gunneridae</taxon>
        <taxon>Pentapetalae</taxon>
        <taxon>rosids</taxon>
        <taxon>fabids</taxon>
        <taxon>Fabales</taxon>
        <taxon>Fabaceae</taxon>
        <taxon>Papilionoideae</taxon>
        <taxon>50 kb inversion clade</taxon>
        <taxon>NPAAA clade</taxon>
        <taxon>indigoferoid/millettioid clade</taxon>
        <taxon>Phaseoleae</taxon>
        <taxon>Cajanus</taxon>
    </lineage>
</organism>
<dbReference type="InterPro" id="IPR007321">
    <property type="entry name" value="Transposase_28"/>
</dbReference>
<evidence type="ECO:0000259" key="2">
    <source>
        <dbReference type="Pfam" id="PF04195"/>
    </source>
</evidence>
<dbReference type="PANTHER" id="PTHR24559">
    <property type="entry name" value="TRANSPOSON TY3-I GAG-POL POLYPROTEIN"/>
    <property type="match status" value="1"/>
</dbReference>
<dbReference type="EMBL" id="CM003609">
    <property type="protein sequence ID" value="KYP64508.1"/>
    <property type="molecule type" value="Genomic_DNA"/>
</dbReference>
<gene>
    <name evidence="3" type="ORF">KK1_019108</name>
</gene>
<dbReference type="AlphaFoldDB" id="A0A151TBU1"/>
<evidence type="ECO:0000313" key="3">
    <source>
        <dbReference type="EMBL" id="KYP64508.1"/>
    </source>
</evidence>
<dbReference type="InterPro" id="IPR043502">
    <property type="entry name" value="DNA/RNA_pol_sf"/>
</dbReference>
<dbReference type="Pfam" id="PF04195">
    <property type="entry name" value="Transposase_28"/>
    <property type="match status" value="1"/>
</dbReference>
<dbReference type="Gene3D" id="3.30.70.270">
    <property type="match status" value="1"/>
</dbReference>
<accession>A0A151TBU1</accession>
<keyword evidence="4" id="KW-1185">Reference proteome</keyword>
<dbReference type="InterPro" id="IPR053134">
    <property type="entry name" value="RNA-dir_DNA_polymerase"/>
</dbReference>
<dbReference type="PANTHER" id="PTHR24559:SF430">
    <property type="entry name" value="RNA-DIRECTED DNA POLYMERASE"/>
    <property type="match status" value="1"/>
</dbReference>
<dbReference type="InterPro" id="IPR043128">
    <property type="entry name" value="Rev_trsase/Diguanyl_cyclase"/>
</dbReference>
<feature type="domain" description="Reverse transcriptase" evidence="1">
    <location>
        <begin position="16"/>
        <end position="105"/>
    </location>
</feature>
<dbReference type="Proteomes" id="UP000075243">
    <property type="component" value="Chromosome 7"/>
</dbReference>
<dbReference type="Pfam" id="PF00078">
    <property type="entry name" value="RVT_1"/>
    <property type="match status" value="1"/>
</dbReference>
<protein>
    <submittedName>
        <fullName evidence="3">Retrovirus-related Pol polyprotein from transposon 17.6</fullName>
    </submittedName>
</protein>
<sequence>MMYPSDEVHTSFITDHANFCYRMIPFDLKNAGATYQRLMDKVFHQQIGQNMEVYVYDMVVKTASAEGHAADLAEVFSQIKKHNMRLNPEKCIFGVQGGKFLGFMITARGIEANPDDRLWPRPRNPRGDDVNSVCSSLVINRSPVSELIRVEPCQPGERVYMPCIVNTPFFYMYRCFFRYLGVCLPFNEFECRFLRFINVTPCQLHPNSWGFLLAFQVLCSALGMNASLPVFLHFYQLKLGEPPLGWVSLSGSKAGGVFQLYS</sequence>
<dbReference type="InterPro" id="IPR000477">
    <property type="entry name" value="RT_dom"/>
</dbReference>
<dbReference type="Gramene" id="C.cajan_18565.t">
    <property type="protein sequence ID" value="C.cajan_18565.t.cds1"/>
    <property type="gene ID" value="C.cajan_18565"/>
</dbReference>